<name>A0A931DKN5_9ACTN</name>
<dbReference type="CDD" id="cd03293">
    <property type="entry name" value="ABC_NrtD_SsuB_transporters"/>
    <property type="match status" value="1"/>
</dbReference>
<organism evidence="5 6">
    <name type="scientific">Actinomadura viridis</name>
    <dbReference type="NCBI Taxonomy" id="58110"/>
    <lineage>
        <taxon>Bacteria</taxon>
        <taxon>Bacillati</taxon>
        <taxon>Actinomycetota</taxon>
        <taxon>Actinomycetes</taxon>
        <taxon>Streptosporangiales</taxon>
        <taxon>Thermomonosporaceae</taxon>
        <taxon>Actinomadura</taxon>
    </lineage>
</organism>
<dbReference type="InterPro" id="IPR027417">
    <property type="entry name" value="P-loop_NTPase"/>
</dbReference>
<keyword evidence="2" id="KW-0547">Nucleotide-binding</keyword>
<dbReference type="InterPro" id="IPR050166">
    <property type="entry name" value="ABC_transporter_ATP-bind"/>
</dbReference>
<keyword evidence="1" id="KW-0813">Transport</keyword>
<dbReference type="GO" id="GO:0016887">
    <property type="term" value="F:ATP hydrolysis activity"/>
    <property type="evidence" value="ECO:0007669"/>
    <property type="project" value="InterPro"/>
</dbReference>
<dbReference type="InterPro" id="IPR003439">
    <property type="entry name" value="ABC_transporter-like_ATP-bd"/>
</dbReference>
<evidence type="ECO:0000256" key="2">
    <source>
        <dbReference type="ARBA" id="ARBA00022741"/>
    </source>
</evidence>
<keyword evidence="3 5" id="KW-0067">ATP-binding</keyword>
<gene>
    <name evidence="5" type="ORF">IW256_007082</name>
</gene>
<evidence type="ECO:0000313" key="5">
    <source>
        <dbReference type="EMBL" id="MBG6092969.1"/>
    </source>
</evidence>
<dbReference type="SUPFAM" id="SSF52540">
    <property type="entry name" value="P-loop containing nucleoside triphosphate hydrolases"/>
    <property type="match status" value="1"/>
</dbReference>
<proteinExistence type="predicted"/>
<reference evidence="5" key="1">
    <citation type="submission" date="2020-11" db="EMBL/GenBank/DDBJ databases">
        <title>Sequencing the genomes of 1000 actinobacteria strains.</title>
        <authorList>
            <person name="Klenk H.-P."/>
        </authorList>
    </citation>
    <scope>NUCLEOTIDE SEQUENCE</scope>
    <source>
        <strain evidence="5">DSM 43175</strain>
    </source>
</reference>
<comment type="caution">
    <text evidence="5">The sequence shown here is derived from an EMBL/GenBank/DDBJ whole genome shotgun (WGS) entry which is preliminary data.</text>
</comment>
<dbReference type="Pfam" id="PF00005">
    <property type="entry name" value="ABC_tran"/>
    <property type="match status" value="1"/>
</dbReference>
<feature type="domain" description="ABC transporter" evidence="4">
    <location>
        <begin position="5"/>
        <end position="231"/>
    </location>
</feature>
<evidence type="ECO:0000259" key="4">
    <source>
        <dbReference type="PROSITE" id="PS50893"/>
    </source>
</evidence>
<dbReference type="InterPro" id="IPR017871">
    <property type="entry name" value="ABC_transporter-like_CS"/>
</dbReference>
<keyword evidence="6" id="KW-1185">Reference proteome</keyword>
<dbReference type="PANTHER" id="PTHR42788:SF13">
    <property type="entry name" value="ALIPHATIC SULFONATES IMPORT ATP-BINDING PROTEIN SSUB"/>
    <property type="match status" value="1"/>
</dbReference>
<protein>
    <submittedName>
        <fullName evidence="5">NitT/TauT family transport system ATP-binding protein</fullName>
    </submittedName>
</protein>
<evidence type="ECO:0000256" key="1">
    <source>
        <dbReference type="ARBA" id="ARBA00022448"/>
    </source>
</evidence>
<evidence type="ECO:0000256" key="3">
    <source>
        <dbReference type="ARBA" id="ARBA00022840"/>
    </source>
</evidence>
<dbReference type="AlphaFoldDB" id="A0A931DKN5"/>
<dbReference type="EMBL" id="JADOUA010000001">
    <property type="protein sequence ID" value="MBG6092969.1"/>
    <property type="molecule type" value="Genomic_DNA"/>
</dbReference>
<dbReference type="Proteomes" id="UP000614047">
    <property type="component" value="Unassembled WGS sequence"/>
</dbReference>
<dbReference type="PROSITE" id="PS00211">
    <property type="entry name" value="ABC_TRANSPORTER_1"/>
    <property type="match status" value="1"/>
</dbReference>
<accession>A0A931DKN5</accession>
<dbReference type="PANTHER" id="PTHR42788">
    <property type="entry name" value="TAURINE IMPORT ATP-BINDING PROTEIN-RELATED"/>
    <property type="match status" value="1"/>
</dbReference>
<dbReference type="InterPro" id="IPR003593">
    <property type="entry name" value="AAA+_ATPase"/>
</dbReference>
<dbReference type="GO" id="GO:0005524">
    <property type="term" value="F:ATP binding"/>
    <property type="evidence" value="ECO:0007669"/>
    <property type="project" value="UniProtKB-KW"/>
</dbReference>
<dbReference type="Gene3D" id="3.40.50.300">
    <property type="entry name" value="P-loop containing nucleotide triphosphate hydrolases"/>
    <property type="match status" value="1"/>
</dbReference>
<sequence length="259" mass="28007">MSALLEVGGLAAGFGTAPDVLAGVDLTVERGEFVSVLGPSGCGKSTILNCTAGLLVPRAGRVVFDGRPVEGVNTGVGYMTQDDTLLPWRRIADNVALPLRMRRVPKGEIGPLVERYLTLLDLRDAAQLYPAQLSGGMKRRALLARSMIYEPELLLMDEPFAALDAQLRAQMHAELRRTVRETGVTVLFVTHDIGEAVALSDRVVVVGGPRPSGIVHEQAIPFGTDREMETLRFHPDFAALERDLHAALQSARPPKGDPR</sequence>
<dbReference type="SMART" id="SM00382">
    <property type="entry name" value="AAA"/>
    <property type="match status" value="1"/>
</dbReference>
<dbReference type="PROSITE" id="PS50893">
    <property type="entry name" value="ABC_TRANSPORTER_2"/>
    <property type="match status" value="1"/>
</dbReference>
<dbReference type="RefSeq" id="WP_197015085.1">
    <property type="nucleotide sequence ID" value="NZ_BAABES010000023.1"/>
</dbReference>
<evidence type="ECO:0000313" key="6">
    <source>
        <dbReference type="Proteomes" id="UP000614047"/>
    </source>
</evidence>